<sequence>MPEDRKKDDGENGRMCIVTRESGDPDGLIRFVAGPDGTVVPDLKRQLPGRGCWVKAERALVDKAVAKKAFARALKAEVKASADLGAEVDRLLVGQLAGMMNLARKAGQFVTGGMNVDKAVRTGAAIAVFHAADAAADGVRKIDQARRARMFAADEETEIPSFRFVSAAEMEGLLGQNAFIHACVLAGQAGEGVVKRAIMLEKYRGTDSVRAHGDARRPKQ</sequence>
<dbReference type="InterPro" id="IPR029064">
    <property type="entry name" value="Ribosomal_eL30-like_sf"/>
</dbReference>
<reference evidence="2 3" key="1">
    <citation type="submission" date="2018-04" db="EMBL/GenBank/DDBJ databases">
        <title>Genomic Encyclopedia of Type Strains, Phase IV (KMG-IV): sequencing the most valuable type-strain genomes for metagenomic binning, comparative biology and taxonomic classification.</title>
        <authorList>
            <person name="Goeker M."/>
        </authorList>
    </citation>
    <scope>NUCLEOTIDE SEQUENCE [LARGE SCALE GENOMIC DNA]</scope>
    <source>
        <strain evidence="2 3">DSM 7138</strain>
    </source>
</reference>
<dbReference type="Gene3D" id="3.30.1330.30">
    <property type="match status" value="1"/>
</dbReference>
<dbReference type="SUPFAM" id="SSF64376">
    <property type="entry name" value="YlxR-like"/>
    <property type="match status" value="1"/>
</dbReference>
<dbReference type="Pfam" id="PF04296">
    <property type="entry name" value="YlxR"/>
    <property type="match status" value="1"/>
</dbReference>
<organism evidence="2 3">
    <name type="scientific">Mycoplana dimorpha</name>
    <dbReference type="NCBI Taxonomy" id="28320"/>
    <lineage>
        <taxon>Bacteria</taxon>
        <taxon>Pseudomonadati</taxon>
        <taxon>Pseudomonadota</taxon>
        <taxon>Alphaproteobacteria</taxon>
        <taxon>Hyphomicrobiales</taxon>
        <taxon>Rhizobiaceae</taxon>
        <taxon>Mycoplana</taxon>
    </lineage>
</organism>
<evidence type="ECO:0000259" key="1">
    <source>
        <dbReference type="Pfam" id="PF04296"/>
    </source>
</evidence>
<evidence type="ECO:0000313" key="3">
    <source>
        <dbReference type="Proteomes" id="UP000241247"/>
    </source>
</evidence>
<name>A0A2T5BEH5_MYCDI</name>
<evidence type="ECO:0000313" key="2">
    <source>
        <dbReference type="EMBL" id="PTM97371.1"/>
    </source>
</evidence>
<dbReference type="InterPro" id="IPR007393">
    <property type="entry name" value="YlxR_dom"/>
</dbReference>
<dbReference type="PANTHER" id="PTHR34215">
    <property type="entry name" value="BLL0784 PROTEIN"/>
    <property type="match status" value="1"/>
</dbReference>
<gene>
    <name evidence="2" type="ORF">C7449_102242</name>
</gene>
<dbReference type="Proteomes" id="UP000241247">
    <property type="component" value="Unassembled WGS sequence"/>
</dbReference>
<dbReference type="NCBIfam" id="NF006622">
    <property type="entry name" value="PRK09190.1"/>
    <property type="match status" value="1"/>
</dbReference>
<dbReference type="EMBL" id="PZZZ01000002">
    <property type="protein sequence ID" value="PTM97371.1"/>
    <property type="molecule type" value="Genomic_DNA"/>
</dbReference>
<dbReference type="AlphaFoldDB" id="A0A2T5BEH5"/>
<protein>
    <recommendedName>
        <fullName evidence="1">YlxR domain-containing protein</fullName>
    </recommendedName>
</protein>
<accession>A0A2T5BEH5</accession>
<feature type="domain" description="YlxR" evidence="1">
    <location>
        <begin position="14"/>
        <end position="82"/>
    </location>
</feature>
<comment type="caution">
    <text evidence="2">The sequence shown here is derived from an EMBL/GenBank/DDBJ whole genome shotgun (WGS) entry which is preliminary data.</text>
</comment>
<proteinExistence type="predicted"/>
<dbReference type="Gene3D" id="3.30.1230.10">
    <property type="entry name" value="YlxR-like"/>
    <property type="match status" value="1"/>
</dbReference>
<dbReference type="InterPro" id="IPR037465">
    <property type="entry name" value="YlxR"/>
</dbReference>
<dbReference type="InterPro" id="IPR035931">
    <property type="entry name" value="YlxR-like_sf"/>
</dbReference>
<dbReference type="SUPFAM" id="SSF55315">
    <property type="entry name" value="L30e-like"/>
    <property type="match status" value="1"/>
</dbReference>
<dbReference type="PANTHER" id="PTHR34215:SF1">
    <property type="entry name" value="YLXR DOMAIN-CONTAINING PROTEIN"/>
    <property type="match status" value="1"/>
</dbReference>
<dbReference type="CDD" id="cd00279">
    <property type="entry name" value="YlxR"/>
    <property type="match status" value="1"/>
</dbReference>
<keyword evidence="3" id="KW-1185">Reference proteome</keyword>